<evidence type="ECO:0000256" key="1">
    <source>
        <dbReference type="SAM" id="MobiDB-lite"/>
    </source>
</evidence>
<gene>
    <name evidence="3" type="ORF">HHI36_003097</name>
</gene>
<keyword evidence="4" id="KW-1185">Reference proteome</keyword>
<name>A0ABD2PCG5_9CUCU</name>
<proteinExistence type="predicted"/>
<feature type="compositionally biased region" description="Basic and acidic residues" evidence="1">
    <location>
        <begin position="25"/>
        <end position="38"/>
    </location>
</feature>
<accession>A0ABD2PCG5</accession>
<evidence type="ECO:0000313" key="3">
    <source>
        <dbReference type="EMBL" id="KAL3288664.1"/>
    </source>
</evidence>
<protein>
    <submittedName>
        <fullName evidence="3">Uncharacterized protein</fullName>
    </submittedName>
</protein>
<feature type="signal peptide" evidence="2">
    <location>
        <begin position="1"/>
        <end position="19"/>
    </location>
</feature>
<evidence type="ECO:0000313" key="4">
    <source>
        <dbReference type="Proteomes" id="UP001516400"/>
    </source>
</evidence>
<evidence type="ECO:0000256" key="2">
    <source>
        <dbReference type="SAM" id="SignalP"/>
    </source>
</evidence>
<feature type="compositionally biased region" description="Basic and acidic residues" evidence="1">
    <location>
        <begin position="46"/>
        <end position="57"/>
    </location>
</feature>
<dbReference type="AlphaFoldDB" id="A0ABD2PCG5"/>
<feature type="region of interest" description="Disordered" evidence="1">
    <location>
        <begin position="24"/>
        <end position="91"/>
    </location>
</feature>
<sequence>MKFLLVICLVIFAICLASGNPYGPRDSDIDSHHSRDGHVTTSIQRVDGHRGHDDRHSGHQGQTGRFSGGGSEGNARGETSIVSHKDSPFRY</sequence>
<feature type="chain" id="PRO_5044748180" evidence="2">
    <location>
        <begin position="20"/>
        <end position="91"/>
    </location>
</feature>
<comment type="caution">
    <text evidence="3">The sequence shown here is derived from an EMBL/GenBank/DDBJ whole genome shotgun (WGS) entry which is preliminary data.</text>
</comment>
<keyword evidence="2" id="KW-0732">Signal</keyword>
<dbReference type="Proteomes" id="UP001516400">
    <property type="component" value="Unassembled WGS sequence"/>
</dbReference>
<organism evidence="3 4">
    <name type="scientific">Cryptolaemus montrouzieri</name>
    <dbReference type="NCBI Taxonomy" id="559131"/>
    <lineage>
        <taxon>Eukaryota</taxon>
        <taxon>Metazoa</taxon>
        <taxon>Ecdysozoa</taxon>
        <taxon>Arthropoda</taxon>
        <taxon>Hexapoda</taxon>
        <taxon>Insecta</taxon>
        <taxon>Pterygota</taxon>
        <taxon>Neoptera</taxon>
        <taxon>Endopterygota</taxon>
        <taxon>Coleoptera</taxon>
        <taxon>Polyphaga</taxon>
        <taxon>Cucujiformia</taxon>
        <taxon>Coccinelloidea</taxon>
        <taxon>Coccinellidae</taxon>
        <taxon>Scymninae</taxon>
        <taxon>Scymnini</taxon>
        <taxon>Cryptolaemus</taxon>
    </lineage>
</organism>
<dbReference type="EMBL" id="JABFTP020000185">
    <property type="protein sequence ID" value="KAL3288664.1"/>
    <property type="molecule type" value="Genomic_DNA"/>
</dbReference>
<reference evidence="3 4" key="1">
    <citation type="journal article" date="2021" name="BMC Biol.">
        <title>Horizontally acquired antibacterial genes associated with adaptive radiation of ladybird beetles.</title>
        <authorList>
            <person name="Li H.S."/>
            <person name="Tang X.F."/>
            <person name="Huang Y.H."/>
            <person name="Xu Z.Y."/>
            <person name="Chen M.L."/>
            <person name="Du X.Y."/>
            <person name="Qiu B.Y."/>
            <person name="Chen P.T."/>
            <person name="Zhang W."/>
            <person name="Slipinski A."/>
            <person name="Escalona H.E."/>
            <person name="Waterhouse R.M."/>
            <person name="Zwick A."/>
            <person name="Pang H."/>
        </authorList>
    </citation>
    <scope>NUCLEOTIDE SEQUENCE [LARGE SCALE GENOMIC DNA]</scope>
    <source>
        <strain evidence="3">SYSU2018</strain>
    </source>
</reference>